<feature type="chain" id="PRO_5040403284" description="Polysaccharide lyase 14 domain-containing protein" evidence="1">
    <location>
        <begin position="28"/>
        <end position="461"/>
    </location>
</feature>
<dbReference type="PANTHER" id="PTHR40124:SF1">
    <property type="entry name" value="DISAGGREGATASE RELATED REPEAT PROTEIN"/>
    <property type="match status" value="1"/>
</dbReference>
<organism evidence="3 4">
    <name type="scientific">Entomortierella parvispora</name>
    <dbReference type="NCBI Taxonomy" id="205924"/>
    <lineage>
        <taxon>Eukaryota</taxon>
        <taxon>Fungi</taxon>
        <taxon>Fungi incertae sedis</taxon>
        <taxon>Mucoromycota</taxon>
        <taxon>Mortierellomycotina</taxon>
        <taxon>Mortierellomycetes</taxon>
        <taxon>Mortierellales</taxon>
        <taxon>Mortierellaceae</taxon>
        <taxon>Entomortierella</taxon>
    </lineage>
</organism>
<dbReference type="InterPro" id="IPR048958">
    <property type="entry name" value="Polysacc_lyase_14"/>
</dbReference>
<dbReference type="OrthoDB" id="10069995at2759"/>
<feature type="signal peptide" evidence="1">
    <location>
        <begin position="1"/>
        <end position="27"/>
    </location>
</feature>
<sequence length="461" mass="50208">MRLVLSALVAQSLWTLTLLNNLSVVDALTLPSNAGTLDIASRATVPHLGSSSSPLAHLEVEAAGSASKGKKPKPARPAYSWSLEYMPPTLADLKSALHLEDSLTSKDEFDIVPDPMPSSGKQKRSLDVDVNVDAEAAANGGDMTLAATSNKNKRVLRSLYPAHSYSQSKNPHASFTSTPLSTKAFQGPTAHYVRLEYQMLFQPGFKWVKGGKLPGILVGTEEGCGGNAGCSGGGTAENCFSTRMMWRANGEGELYLYAAKSVYFPSAKQPSCSNSKRRLLTLTDREQEEELAQRLAEQERRRIDALRLPEPDDEFAVLNKRAGVEDESGSCLNGYKVQISPGAKNECNPTYGISIGRGGRFQFKSGHWHNVTQVVRLNSKGKAVKDGYLAVYLDGYPVIKSKDLVLLKNGYDSSKNAPSHQVKFMFSSFFGGHTKDYATPVKQWIAWKDFSMASSPTNLWG</sequence>
<protein>
    <recommendedName>
        <fullName evidence="2">Polysaccharide lyase 14 domain-containing protein</fullName>
    </recommendedName>
</protein>
<dbReference type="Pfam" id="PF21294">
    <property type="entry name" value="Polysacc_lyase_14"/>
    <property type="match status" value="2"/>
</dbReference>
<reference evidence="3" key="1">
    <citation type="submission" date="2021-11" db="EMBL/GenBank/DDBJ databases">
        <authorList>
            <person name="Herlambang A."/>
            <person name="Guo Y."/>
            <person name="Takashima Y."/>
            <person name="Nishizawa T."/>
        </authorList>
    </citation>
    <scope>NUCLEOTIDE SEQUENCE</scope>
    <source>
        <strain evidence="3">E1425</strain>
    </source>
</reference>
<feature type="domain" description="Polysaccharide lyase 14" evidence="2">
    <location>
        <begin position="149"/>
        <end position="263"/>
    </location>
</feature>
<gene>
    <name evidence="3" type="ORF">EMPS_05256</name>
</gene>
<dbReference type="Gene3D" id="2.60.120.200">
    <property type="match status" value="2"/>
</dbReference>
<accession>A0A9P3HAI6</accession>
<evidence type="ECO:0000313" key="3">
    <source>
        <dbReference type="EMBL" id="GJJ72898.1"/>
    </source>
</evidence>
<dbReference type="EMBL" id="BQFW01000007">
    <property type="protein sequence ID" value="GJJ72898.1"/>
    <property type="molecule type" value="Genomic_DNA"/>
</dbReference>
<dbReference type="Proteomes" id="UP000827284">
    <property type="component" value="Unassembled WGS sequence"/>
</dbReference>
<comment type="caution">
    <text evidence="3">The sequence shown here is derived from an EMBL/GenBank/DDBJ whole genome shotgun (WGS) entry which is preliminary data.</text>
</comment>
<reference evidence="3" key="2">
    <citation type="journal article" date="2022" name="Microbiol. Resour. Announc.">
        <title>Whole-Genome Sequence of Entomortierella parvispora E1425, a Mucoromycotan Fungus Associated with Burkholderiaceae-Related Endosymbiotic Bacteria.</title>
        <authorList>
            <person name="Herlambang A."/>
            <person name="Guo Y."/>
            <person name="Takashima Y."/>
            <person name="Narisawa K."/>
            <person name="Ohta H."/>
            <person name="Nishizawa T."/>
        </authorList>
    </citation>
    <scope>NUCLEOTIDE SEQUENCE</scope>
    <source>
        <strain evidence="3">E1425</strain>
    </source>
</reference>
<proteinExistence type="predicted"/>
<evidence type="ECO:0000259" key="2">
    <source>
        <dbReference type="Pfam" id="PF21294"/>
    </source>
</evidence>
<keyword evidence="1" id="KW-0732">Signal</keyword>
<keyword evidence="4" id="KW-1185">Reference proteome</keyword>
<evidence type="ECO:0000256" key="1">
    <source>
        <dbReference type="SAM" id="SignalP"/>
    </source>
</evidence>
<name>A0A9P3HAI6_9FUNG</name>
<feature type="domain" description="Polysaccharide lyase 14" evidence="2">
    <location>
        <begin position="343"/>
        <end position="450"/>
    </location>
</feature>
<evidence type="ECO:0000313" key="4">
    <source>
        <dbReference type="Proteomes" id="UP000827284"/>
    </source>
</evidence>
<dbReference type="AlphaFoldDB" id="A0A9P3HAI6"/>
<dbReference type="PANTHER" id="PTHR40124">
    <property type="match status" value="1"/>
</dbReference>